<name>A0A183E782_9BILA</name>
<feature type="coiled-coil region" evidence="1">
    <location>
        <begin position="5"/>
        <end position="128"/>
    </location>
</feature>
<evidence type="ECO:0000259" key="2">
    <source>
        <dbReference type="PROSITE" id="PS51848"/>
    </source>
</evidence>
<dbReference type="InterPro" id="IPR022735">
    <property type="entry name" value="bMERB_dom"/>
</dbReference>
<accession>A0A183E782</accession>
<keyword evidence="1" id="KW-0175">Coiled coil</keyword>
<dbReference type="Pfam" id="PF12130">
    <property type="entry name" value="bMERB_dom"/>
    <property type="match status" value="1"/>
</dbReference>
<reference evidence="3" key="1">
    <citation type="submission" date="2016-06" db="UniProtKB">
        <authorList>
            <consortium name="WormBaseParasite"/>
        </authorList>
    </citation>
    <scope>IDENTIFICATION</scope>
</reference>
<evidence type="ECO:0000313" key="3">
    <source>
        <dbReference type="WBParaSite" id="GPUH_0001684501-mRNA-1"/>
    </source>
</evidence>
<dbReference type="SMART" id="SM01203">
    <property type="entry name" value="DUF3585"/>
    <property type="match status" value="1"/>
</dbReference>
<feature type="domain" description="BMERB" evidence="2">
    <location>
        <begin position="1"/>
        <end position="131"/>
    </location>
</feature>
<dbReference type="PROSITE" id="PS51848">
    <property type="entry name" value="BMERB"/>
    <property type="match status" value="1"/>
</dbReference>
<protein>
    <submittedName>
        <fullName evidence="3">BMERB domain-containing protein</fullName>
    </submittedName>
</protein>
<sequence>LQRELEEIEVRKSEVEAVAGDLEKRLRIDAENVWILEQWLLYVEEMNQLKQRENELKLQVREFEVNEEYRNLQQKLKEIQCADANTDATNSESEKSILTRTLAVVEERDALQQQLKEIKERAREHATTEPATLIRLKGASYHNFEPVFI</sequence>
<dbReference type="AlphaFoldDB" id="A0A183E782"/>
<dbReference type="WBParaSite" id="GPUH_0001684501-mRNA-1">
    <property type="protein sequence ID" value="GPUH_0001684501-mRNA-1"/>
    <property type="gene ID" value="GPUH_0001684501"/>
</dbReference>
<evidence type="ECO:0000256" key="1">
    <source>
        <dbReference type="SAM" id="Coils"/>
    </source>
</evidence>
<proteinExistence type="predicted"/>
<organism evidence="3">
    <name type="scientific">Gongylonema pulchrum</name>
    <dbReference type="NCBI Taxonomy" id="637853"/>
    <lineage>
        <taxon>Eukaryota</taxon>
        <taxon>Metazoa</taxon>
        <taxon>Ecdysozoa</taxon>
        <taxon>Nematoda</taxon>
        <taxon>Chromadorea</taxon>
        <taxon>Rhabditida</taxon>
        <taxon>Spirurina</taxon>
        <taxon>Spiruromorpha</taxon>
        <taxon>Spiruroidea</taxon>
        <taxon>Gongylonematidae</taxon>
        <taxon>Gongylonema</taxon>
    </lineage>
</organism>